<sequence>MRLPETRDLFAREIDFPATKESVVNAVGDTDLDAPSGQTEAIADVLKRTETENFRSSDELYDTLVTFVSDAFIGRKFYDDRGTSVGDENEEVHF</sequence>
<name>A0A9R1D6Q0_9EURY</name>
<comment type="caution">
    <text evidence="1">The sequence shown here is derived from an EMBL/GenBank/DDBJ whole genome shotgun (WGS) entry which is preliminary data.</text>
</comment>
<organism evidence="1 2">
    <name type="scientific">Natronomonas aquatica</name>
    <dbReference type="NCBI Taxonomy" id="2841590"/>
    <lineage>
        <taxon>Archaea</taxon>
        <taxon>Methanobacteriati</taxon>
        <taxon>Methanobacteriota</taxon>
        <taxon>Stenosarchaea group</taxon>
        <taxon>Halobacteria</taxon>
        <taxon>Halobacteriales</taxon>
        <taxon>Natronomonadaceae</taxon>
        <taxon>Natronomonas</taxon>
    </lineage>
</organism>
<keyword evidence="2" id="KW-1185">Reference proteome</keyword>
<dbReference type="InterPro" id="IPR043899">
    <property type="entry name" value="DUF5789"/>
</dbReference>
<proteinExistence type="predicted"/>
<gene>
    <name evidence="1" type="ORF">KM295_13945</name>
</gene>
<dbReference type="Proteomes" id="UP001139494">
    <property type="component" value="Unassembled WGS sequence"/>
</dbReference>
<dbReference type="AlphaFoldDB" id="A0A9R1D6Q0"/>
<reference evidence="1" key="1">
    <citation type="journal article" date="2023" name="Front. Microbiol.">
        <title>Genomic-based phylogenetic and metabolic analyses of the genus Natronomonas, and description of Natronomonas aquatica sp. nov.</title>
        <authorList>
            <person name="Garcia-Roldan A."/>
            <person name="Duran-Viseras A."/>
            <person name="de la Haba R.R."/>
            <person name="Corral P."/>
            <person name="Sanchez-Porro C."/>
            <person name="Ventosa A."/>
        </authorList>
    </citation>
    <scope>NUCLEOTIDE SEQUENCE</scope>
    <source>
        <strain evidence="1">F2-12</strain>
    </source>
</reference>
<dbReference type="EMBL" id="JAHLKM010000028">
    <property type="protein sequence ID" value="MCQ4334556.1"/>
    <property type="molecule type" value="Genomic_DNA"/>
</dbReference>
<protein>
    <recommendedName>
        <fullName evidence="3">DUF2795 domain-containing protein</fullName>
    </recommendedName>
</protein>
<dbReference type="Pfam" id="PF19102">
    <property type="entry name" value="DUF5789"/>
    <property type="match status" value="1"/>
</dbReference>
<evidence type="ECO:0008006" key="3">
    <source>
        <dbReference type="Google" id="ProtNLM"/>
    </source>
</evidence>
<accession>A0A9R1D6Q0</accession>
<evidence type="ECO:0000313" key="1">
    <source>
        <dbReference type="EMBL" id="MCQ4334556.1"/>
    </source>
</evidence>
<evidence type="ECO:0000313" key="2">
    <source>
        <dbReference type="Proteomes" id="UP001139494"/>
    </source>
</evidence>
<dbReference type="RefSeq" id="WP_256030611.1">
    <property type="nucleotide sequence ID" value="NZ_JAHLKM010000028.1"/>
</dbReference>